<evidence type="ECO:0000313" key="7">
    <source>
        <dbReference type="Proteomes" id="UP000076871"/>
    </source>
</evidence>
<feature type="region of interest" description="Disordered" evidence="5">
    <location>
        <begin position="169"/>
        <end position="228"/>
    </location>
</feature>
<evidence type="ECO:0000256" key="1">
    <source>
        <dbReference type="ARBA" id="ARBA00022723"/>
    </source>
</evidence>
<organism evidence="6 7">
    <name type="scientific">Laetiporus sulphureus 93-53</name>
    <dbReference type="NCBI Taxonomy" id="1314785"/>
    <lineage>
        <taxon>Eukaryota</taxon>
        <taxon>Fungi</taxon>
        <taxon>Dikarya</taxon>
        <taxon>Basidiomycota</taxon>
        <taxon>Agaricomycotina</taxon>
        <taxon>Agaricomycetes</taxon>
        <taxon>Polyporales</taxon>
        <taxon>Laetiporus</taxon>
    </lineage>
</organism>
<dbReference type="InterPro" id="IPR051580">
    <property type="entry name" value="ZnF-Chromatin_assoc"/>
</dbReference>
<dbReference type="RefSeq" id="XP_040758698.1">
    <property type="nucleotide sequence ID" value="XM_040902718.1"/>
</dbReference>
<evidence type="ECO:0000256" key="3">
    <source>
        <dbReference type="ARBA" id="ARBA00022771"/>
    </source>
</evidence>
<keyword evidence="4" id="KW-0862">Zinc</keyword>
<keyword evidence="3" id="KW-0863">Zinc-finger</keyword>
<protein>
    <recommendedName>
        <fullName evidence="8">C2H2-type domain-containing protein</fullName>
    </recommendedName>
</protein>
<dbReference type="AlphaFoldDB" id="A0A165BFP7"/>
<dbReference type="STRING" id="1314785.A0A165BFP7"/>
<dbReference type="OrthoDB" id="3269380at2759"/>
<evidence type="ECO:0000256" key="4">
    <source>
        <dbReference type="ARBA" id="ARBA00022833"/>
    </source>
</evidence>
<dbReference type="InterPro" id="IPR036236">
    <property type="entry name" value="Znf_C2H2_sf"/>
</dbReference>
<keyword evidence="1" id="KW-0479">Metal-binding</keyword>
<evidence type="ECO:0008006" key="8">
    <source>
        <dbReference type="Google" id="ProtNLM"/>
    </source>
</evidence>
<sequence>MNWNDIFDFASIMSRSPSPVPYLPHHNSQDICSNFSCCGLALPDLHALLDHFEEHHVLVLARDGRSLPLRPGDLHDTFGGCSSLVLGYPQPCPPAAPESDPDAALETLFDLNPRDQLAHAQRTYMDIMERDAASDVDTASLSSESVLPSPNPSAPICLPPSLLTVRPPVSAEPGFAHPPASQPWTSNAPDGGTGKTKPHKTSTRTAHAAKAKGCSEQRRAHAKKRAREKAYKCPRTGCSKAYLNPNGLKYHLEKGTCTIDSALLALPVE</sequence>
<keyword evidence="7" id="KW-1185">Reference proteome</keyword>
<dbReference type="PANTHER" id="PTHR23057:SF0">
    <property type="entry name" value="JUXTAPOSED WITH ANOTHER ZINC FINGER PROTEIN 1"/>
    <property type="match status" value="1"/>
</dbReference>
<accession>A0A165BFP7</accession>
<reference evidence="6 7" key="1">
    <citation type="journal article" date="2016" name="Mol. Biol. Evol.">
        <title>Comparative Genomics of Early-Diverging Mushroom-Forming Fungi Provides Insights into the Origins of Lignocellulose Decay Capabilities.</title>
        <authorList>
            <person name="Nagy L.G."/>
            <person name="Riley R."/>
            <person name="Tritt A."/>
            <person name="Adam C."/>
            <person name="Daum C."/>
            <person name="Floudas D."/>
            <person name="Sun H."/>
            <person name="Yadav J.S."/>
            <person name="Pangilinan J."/>
            <person name="Larsson K.H."/>
            <person name="Matsuura K."/>
            <person name="Barry K."/>
            <person name="Labutti K."/>
            <person name="Kuo R."/>
            <person name="Ohm R.A."/>
            <person name="Bhattacharya S.S."/>
            <person name="Shirouzu T."/>
            <person name="Yoshinaga Y."/>
            <person name="Martin F.M."/>
            <person name="Grigoriev I.V."/>
            <person name="Hibbett D.S."/>
        </authorList>
    </citation>
    <scope>NUCLEOTIDE SEQUENCE [LARGE SCALE GENOMIC DNA]</scope>
    <source>
        <strain evidence="6 7">93-53</strain>
    </source>
</reference>
<dbReference type="GO" id="GO:0005634">
    <property type="term" value="C:nucleus"/>
    <property type="evidence" value="ECO:0007669"/>
    <property type="project" value="TreeGrafter"/>
</dbReference>
<dbReference type="SUPFAM" id="SSF57667">
    <property type="entry name" value="beta-beta-alpha zinc fingers"/>
    <property type="match status" value="1"/>
</dbReference>
<dbReference type="GO" id="GO:0008270">
    <property type="term" value="F:zinc ion binding"/>
    <property type="evidence" value="ECO:0007669"/>
    <property type="project" value="UniProtKB-KW"/>
</dbReference>
<keyword evidence="2" id="KW-0677">Repeat</keyword>
<gene>
    <name evidence="6" type="ORF">LAESUDRAFT_503802</name>
</gene>
<dbReference type="InParanoid" id="A0A165BFP7"/>
<proteinExistence type="predicted"/>
<evidence type="ECO:0000256" key="5">
    <source>
        <dbReference type="SAM" id="MobiDB-lite"/>
    </source>
</evidence>
<evidence type="ECO:0000313" key="6">
    <source>
        <dbReference type="EMBL" id="KZT00958.1"/>
    </source>
</evidence>
<dbReference type="Proteomes" id="UP000076871">
    <property type="component" value="Unassembled WGS sequence"/>
</dbReference>
<name>A0A165BFP7_9APHY</name>
<dbReference type="PANTHER" id="PTHR23057">
    <property type="entry name" value="JUXTAPOSED WITH ANOTHER ZINC FINGER PROTEIN 1"/>
    <property type="match status" value="1"/>
</dbReference>
<evidence type="ECO:0000256" key="2">
    <source>
        <dbReference type="ARBA" id="ARBA00022737"/>
    </source>
</evidence>
<dbReference type="GeneID" id="63819749"/>
<dbReference type="EMBL" id="KV427673">
    <property type="protein sequence ID" value="KZT00958.1"/>
    <property type="molecule type" value="Genomic_DNA"/>
</dbReference>
<feature type="compositionally biased region" description="Basic residues" evidence="5">
    <location>
        <begin position="196"/>
        <end position="210"/>
    </location>
</feature>